<keyword evidence="3" id="KW-1185">Reference proteome</keyword>
<dbReference type="KEGG" id="ruv:EC9_18060"/>
<sequence>MRTCKANCADKSGGSGPNECNGALFRRSDSERPAVGPQDERGVRSTQCVFVLCAVILCTPGIPDEACSLEAAENHAMQIRALTTTGLCLSLMWALLTPKADGQMPSMQGHPPMVAQTSFMVPENMPPGVSQAMYQPTGQMPPGAVAQVGFFGSAGGGACDSACDGYCGHGGSCGCSSGYGGGSCGCGGGGCGCGGCGPGGLLGQICQGDGPLNGLQNLCLFCRGSGCSVCQAPSNAGNLLGCLGMFAPYTEAGLCSQRWFDFQAEVMFLSMNGSSTNQALTSLGQGVVNGVTGQVDANIVMGTDSVEFDELAPGFRLTASMMFGAGGNIEATYFGSNHFSQAYSVVDPTNTLYSAFSNFGTAPFGGYDDTDQSAVQSLVNKSDIHSGEVNYRRRWVGPYCRFQGSWLLGFRYFDVDEVFNYETRDAINPAAAAANPDFFSSATQTRNALVGAQLGGDLWWNVHPGINLGVGWKGGIFGNRAEQDTLIRANSINNLGVAQLQENAADSTTALMSELQARLAYRLSYSWTFTAAYWFIGLDGLALGAGNVNTSQASNLFSNPAVPRDVSVNNDDSLTMHGFSIGLEHLW</sequence>
<proteinExistence type="predicted"/>
<evidence type="ECO:0000313" key="3">
    <source>
        <dbReference type="Proteomes" id="UP000319557"/>
    </source>
</evidence>
<dbReference type="Proteomes" id="UP000319557">
    <property type="component" value="Chromosome"/>
</dbReference>
<evidence type="ECO:0000313" key="2">
    <source>
        <dbReference type="EMBL" id="QDS87627.1"/>
    </source>
</evidence>
<feature type="region of interest" description="Disordered" evidence="1">
    <location>
        <begin position="19"/>
        <end position="40"/>
    </location>
</feature>
<name>A0A517LYC7_9BACT</name>
<gene>
    <name evidence="2" type="ORF">EC9_18060</name>
</gene>
<reference evidence="2 3" key="1">
    <citation type="submission" date="2019-02" db="EMBL/GenBank/DDBJ databases">
        <title>Deep-cultivation of Planctomycetes and their phenomic and genomic characterization uncovers novel biology.</title>
        <authorList>
            <person name="Wiegand S."/>
            <person name="Jogler M."/>
            <person name="Boedeker C."/>
            <person name="Pinto D."/>
            <person name="Vollmers J."/>
            <person name="Rivas-Marin E."/>
            <person name="Kohn T."/>
            <person name="Peeters S.H."/>
            <person name="Heuer A."/>
            <person name="Rast P."/>
            <person name="Oberbeckmann S."/>
            <person name="Bunk B."/>
            <person name="Jeske O."/>
            <person name="Meyerdierks A."/>
            <person name="Storesund J.E."/>
            <person name="Kallscheuer N."/>
            <person name="Luecker S."/>
            <person name="Lage O.M."/>
            <person name="Pohl T."/>
            <person name="Merkel B.J."/>
            <person name="Hornburger P."/>
            <person name="Mueller R.-W."/>
            <person name="Bruemmer F."/>
            <person name="Labrenz M."/>
            <person name="Spormann A.M."/>
            <person name="Op den Camp H."/>
            <person name="Overmann J."/>
            <person name="Amann R."/>
            <person name="Jetten M.S.M."/>
            <person name="Mascher T."/>
            <person name="Medema M.H."/>
            <person name="Devos D.P."/>
            <person name="Kaster A.-K."/>
            <person name="Ovreas L."/>
            <person name="Rohde M."/>
            <person name="Galperin M.Y."/>
            <person name="Jogler C."/>
        </authorList>
    </citation>
    <scope>NUCLEOTIDE SEQUENCE [LARGE SCALE GENOMIC DNA]</scope>
    <source>
        <strain evidence="2 3">EC9</strain>
    </source>
</reference>
<accession>A0A517LYC7</accession>
<evidence type="ECO:0000256" key="1">
    <source>
        <dbReference type="SAM" id="MobiDB-lite"/>
    </source>
</evidence>
<organism evidence="2 3">
    <name type="scientific">Rosistilla ulvae</name>
    <dbReference type="NCBI Taxonomy" id="1930277"/>
    <lineage>
        <taxon>Bacteria</taxon>
        <taxon>Pseudomonadati</taxon>
        <taxon>Planctomycetota</taxon>
        <taxon>Planctomycetia</taxon>
        <taxon>Pirellulales</taxon>
        <taxon>Pirellulaceae</taxon>
        <taxon>Rosistilla</taxon>
    </lineage>
</organism>
<dbReference type="EMBL" id="CP036261">
    <property type="protein sequence ID" value="QDS87627.1"/>
    <property type="molecule type" value="Genomic_DNA"/>
</dbReference>
<protein>
    <submittedName>
        <fullName evidence="2">Uncharacterized protein</fullName>
    </submittedName>
</protein>
<feature type="compositionally biased region" description="Basic and acidic residues" evidence="1">
    <location>
        <begin position="26"/>
        <end position="40"/>
    </location>
</feature>
<dbReference type="AlphaFoldDB" id="A0A517LYC7"/>